<reference evidence="1" key="1">
    <citation type="journal article" date="2017" name="J. Phycol.">
        <title>Phylogenetic position of the coral symbiont Ostreobium (Ulvophyceae) inferred from chloroplast genome data.</title>
        <authorList>
            <person name="Verbruggen H."/>
            <person name="Marcelino V.R."/>
            <person name="Guiry M.D."/>
            <person name="Cremen M.C."/>
            <person name="Jackson C.J."/>
        </authorList>
    </citation>
    <scope>NUCLEOTIDE SEQUENCE</scope>
</reference>
<proteinExistence type="predicted"/>
<keyword evidence="1" id="KW-0934">Plastid</keyword>
<gene>
    <name evidence="1" type="primary">orf347</name>
</gene>
<sequence length="347" mass="40312">MKIIISKNIVIPVALKDAQRPWRGYVRLSNLRRCGLTIKSIIYKRLILHFKFNLVAFDTLIGINLFEFFIIPKLSIWYCPTFRSKKFGIFGYFQKDLKVWNLDKKINFSTREFMAKNLYEDDSYRAEHAMNLSFLRNYRLSSKINETVSSGLLVNMRNDYYMDTNYRLGINFFETYGSVSFHLTSDTCISLFESVKKNSDSSLKSPKEKPNLLNLNKKNKKWNKNSIKSKKSKDSSDVYIAQPLKELEENSDISFSSGDKIDMNITPLLKESKESEECLTTSSMSKKMLMEKINSMKIEAESIQLIPIAPATMASMTVNSKNNVVLTPWIIVIVLSFKIVDRFFRRK</sequence>
<geneLocation type="chloroplast" evidence="1"/>
<accession>A0A1X9RPR8</accession>
<name>A0A1X9RPR8_9CHLO</name>
<dbReference type="AlphaFoldDB" id="A0A1X9RPR8"/>
<dbReference type="EMBL" id="KY509313">
    <property type="protein sequence ID" value="ARQ82163.1"/>
    <property type="molecule type" value="Genomic_DNA"/>
</dbReference>
<protein>
    <submittedName>
        <fullName evidence="1">Uncharacterized protein</fullName>
    </submittedName>
</protein>
<organism evidence="1">
    <name type="scientific">Avrainvillea mazei</name>
    <dbReference type="NCBI Taxonomy" id="381412"/>
    <lineage>
        <taxon>Eukaryota</taxon>
        <taxon>Viridiplantae</taxon>
        <taxon>Chlorophyta</taxon>
        <taxon>core chlorophytes</taxon>
        <taxon>Ulvophyceae</taxon>
        <taxon>TCBD clade</taxon>
        <taxon>Bryopsidales</taxon>
        <taxon>Halimedineae</taxon>
        <taxon>Dichotomosiphonaceae</taxon>
        <taxon>Avrainvillea</taxon>
    </lineage>
</organism>
<evidence type="ECO:0000313" key="1">
    <source>
        <dbReference type="EMBL" id="ARQ82163.1"/>
    </source>
</evidence>
<keyword evidence="1" id="KW-0150">Chloroplast</keyword>